<dbReference type="PANTHER" id="PTHR43301:SF3">
    <property type="entry name" value="ARABINAN ENDO-1,5-ALPHA-L-ARABINOSIDASE A-RELATED"/>
    <property type="match status" value="1"/>
</dbReference>
<keyword evidence="3 7" id="KW-0378">Hydrolase</keyword>
<dbReference type="PANTHER" id="PTHR43301">
    <property type="entry name" value="ARABINAN ENDO-1,5-ALPHA-L-ARABINOSIDASE"/>
    <property type="match status" value="1"/>
</dbReference>
<dbReference type="InterPro" id="IPR050727">
    <property type="entry name" value="GH43_arabinanases"/>
</dbReference>
<dbReference type="InterPro" id="IPR023296">
    <property type="entry name" value="Glyco_hydro_beta-prop_sf"/>
</dbReference>
<evidence type="ECO:0000313" key="8">
    <source>
        <dbReference type="EMBL" id="VBB45348.1"/>
    </source>
</evidence>
<dbReference type="SUPFAM" id="SSF75005">
    <property type="entry name" value="Arabinanase/levansucrase/invertase"/>
    <property type="match status" value="1"/>
</dbReference>
<accession>A0A653ABB4</accession>
<sequence length="357" mass="40009">MKTITAFLISILLFTGETPKNDISISKRLPSAAETLYQNPLFTPDLADPSFIKASDGWFYAYGTENVWEPGKHRITPIIKSKDMIHWEYVADAFQTKPVWHSRGGIWAPQIVFNSTDGTYYLYYSFSAWGDSNPGIGVAASKKPEGPFVDLGKILDNQSSGVTNSIDQFFIETGKGRNKKKYLIWGSFAGIYGVEMADMKTAKMETKFKIAGNGFEGSYIYEHNGYYYYFGSNGNCCDGAQSQYRLSVARSKSIKGPFLTKEGVNIIDNSIEGTPFLHGDKNTGWIGPGHNAEIIVDDRGRYFILYHAIQYSNPLLPNGATRRPLMMDEIIWIDGWPTIEGSVPSFELKSAPYFKKK</sequence>
<evidence type="ECO:0000256" key="2">
    <source>
        <dbReference type="ARBA" id="ARBA00009865"/>
    </source>
</evidence>
<name>A0A653ABB4_9BACT</name>
<evidence type="ECO:0000256" key="5">
    <source>
        <dbReference type="PIRSR" id="PIRSR606710-1"/>
    </source>
</evidence>
<feature type="active site" description="Proton acceptor" evidence="5">
    <location>
        <position position="48"/>
    </location>
</feature>
<evidence type="ECO:0000256" key="6">
    <source>
        <dbReference type="PIRSR" id="PIRSR606710-2"/>
    </source>
</evidence>
<dbReference type="Gene3D" id="2.115.10.20">
    <property type="entry name" value="Glycosyl hydrolase domain, family 43"/>
    <property type="match status" value="1"/>
</dbReference>
<feature type="site" description="Important for catalytic activity, responsible for pKa modulation of the active site Glu and correct orientation of both the proton donor and substrate" evidence="6">
    <location>
        <position position="167"/>
    </location>
</feature>
<gene>
    <name evidence="8" type="ORF">TRIP_D300195</name>
</gene>
<evidence type="ECO:0000256" key="7">
    <source>
        <dbReference type="RuleBase" id="RU361187"/>
    </source>
</evidence>
<evidence type="ECO:0000256" key="4">
    <source>
        <dbReference type="ARBA" id="ARBA00023295"/>
    </source>
</evidence>
<organism evidence="8">
    <name type="scientific">uncultured Paludibacter sp</name>
    <dbReference type="NCBI Taxonomy" id="497635"/>
    <lineage>
        <taxon>Bacteria</taxon>
        <taxon>Pseudomonadati</taxon>
        <taxon>Bacteroidota</taxon>
        <taxon>Bacteroidia</taxon>
        <taxon>Bacteroidales</taxon>
        <taxon>Paludibacteraceae</taxon>
        <taxon>Paludibacter</taxon>
        <taxon>environmental samples</taxon>
    </lineage>
</organism>
<keyword evidence="4 7" id="KW-0326">Glycosidase</keyword>
<dbReference type="GO" id="GO:0005975">
    <property type="term" value="P:carbohydrate metabolic process"/>
    <property type="evidence" value="ECO:0007669"/>
    <property type="project" value="InterPro"/>
</dbReference>
<evidence type="ECO:0000256" key="3">
    <source>
        <dbReference type="ARBA" id="ARBA00022801"/>
    </source>
</evidence>
<comment type="pathway">
    <text evidence="1">Glycan metabolism; L-arabinan degradation.</text>
</comment>
<comment type="similarity">
    <text evidence="2 7">Belongs to the glycosyl hydrolase 43 family.</text>
</comment>
<feature type="active site" description="Proton donor" evidence="5">
    <location>
        <position position="216"/>
    </location>
</feature>
<dbReference type="InterPro" id="IPR006710">
    <property type="entry name" value="Glyco_hydro_43"/>
</dbReference>
<proteinExistence type="inferred from homology"/>
<dbReference type="EMBL" id="UPXZ01000024">
    <property type="protein sequence ID" value="VBB45348.1"/>
    <property type="molecule type" value="Genomic_DNA"/>
</dbReference>
<dbReference type="Pfam" id="PF04616">
    <property type="entry name" value="Glyco_hydro_43"/>
    <property type="match status" value="1"/>
</dbReference>
<dbReference type="CDD" id="cd18616">
    <property type="entry name" value="GH43_ABN-like"/>
    <property type="match status" value="1"/>
</dbReference>
<dbReference type="AlphaFoldDB" id="A0A653ABB4"/>
<protein>
    <submittedName>
        <fullName evidence="8">Arabinan endo-1 5-alpha-L-arabinosidase</fullName>
    </submittedName>
</protein>
<dbReference type="GO" id="GO:0004553">
    <property type="term" value="F:hydrolase activity, hydrolyzing O-glycosyl compounds"/>
    <property type="evidence" value="ECO:0007669"/>
    <property type="project" value="InterPro"/>
</dbReference>
<reference evidence="8" key="1">
    <citation type="submission" date="2018-07" db="EMBL/GenBank/DDBJ databases">
        <authorList>
            <consortium name="Genoscope - CEA"/>
            <person name="William W."/>
        </authorList>
    </citation>
    <scope>NUCLEOTIDE SEQUENCE</scope>
    <source>
        <strain evidence="8">IK1</strain>
    </source>
</reference>
<evidence type="ECO:0000256" key="1">
    <source>
        <dbReference type="ARBA" id="ARBA00004834"/>
    </source>
</evidence>